<dbReference type="EMBL" id="AWUE01010863">
    <property type="protein sequence ID" value="OMP11218.1"/>
    <property type="molecule type" value="Genomic_DNA"/>
</dbReference>
<proteinExistence type="predicted"/>
<reference evidence="3" key="1">
    <citation type="submission" date="2013-09" db="EMBL/GenBank/DDBJ databases">
        <title>Corchorus olitorius genome sequencing.</title>
        <authorList>
            <person name="Alam M."/>
            <person name="Haque M.S."/>
            <person name="Islam M.S."/>
            <person name="Emdad E.M."/>
            <person name="Islam M.M."/>
            <person name="Ahmed B."/>
            <person name="Halim A."/>
            <person name="Hossen Q.M.M."/>
            <person name="Hossain M.Z."/>
            <person name="Ahmed R."/>
            <person name="Khan M.M."/>
            <person name="Islam R."/>
            <person name="Rashid M.M."/>
            <person name="Khan S.A."/>
            <person name="Rahman M.S."/>
            <person name="Alam M."/>
            <person name="Yahiya A.S."/>
            <person name="Khan M.S."/>
            <person name="Azam M.S."/>
            <person name="Haque T."/>
            <person name="Lashkar M.Z.H."/>
            <person name="Akhand A.I."/>
            <person name="Morshed G."/>
            <person name="Roy S."/>
            <person name="Uddin K.S."/>
            <person name="Rabeya T."/>
            <person name="Hossain A.S."/>
            <person name="Chowdhury A."/>
            <person name="Snigdha A.R."/>
            <person name="Mortoza M.S."/>
            <person name="Matin S.A."/>
            <person name="Hoque S.M.E."/>
            <person name="Islam M.K."/>
            <person name="Roy D.K."/>
            <person name="Haider R."/>
            <person name="Moosa M.M."/>
            <person name="Elias S.M."/>
            <person name="Hasan A.M."/>
            <person name="Jahan S."/>
            <person name="Shafiuddin M."/>
            <person name="Mahmood N."/>
            <person name="Shommy N.S."/>
        </authorList>
    </citation>
    <scope>NUCLEOTIDE SEQUENCE [LARGE SCALE GENOMIC DNA]</scope>
    <source>
        <strain evidence="3">cv. O-4</strain>
    </source>
</reference>
<evidence type="ECO:0000313" key="2">
    <source>
        <dbReference type="EMBL" id="OMP11218.1"/>
    </source>
</evidence>
<dbReference type="OrthoDB" id="10479423at2759"/>
<organism evidence="2 3">
    <name type="scientific">Corchorus olitorius</name>
    <dbReference type="NCBI Taxonomy" id="93759"/>
    <lineage>
        <taxon>Eukaryota</taxon>
        <taxon>Viridiplantae</taxon>
        <taxon>Streptophyta</taxon>
        <taxon>Embryophyta</taxon>
        <taxon>Tracheophyta</taxon>
        <taxon>Spermatophyta</taxon>
        <taxon>Magnoliopsida</taxon>
        <taxon>eudicotyledons</taxon>
        <taxon>Gunneridae</taxon>
        <taxon>Pentapetalae</taxon>
        <taxon>rosids</taxon>
        <taxon>malvids</taxon>
        <taxon>Malvales</taxon>
        <taxon>Malvaceae</taxon>
        <taxon>Grewioideae</taxon>
        <taxon>Apeibeae</taxon>
        <taxon>Corchorus</taxon>
    </lineage>
</organism>
<dbReference type="Proteomes" id="UP000187203">
    <property type="component" value="Unassembled WGS sequence"/>
</dbReference>
<evidence type="ECO:0000313" key="3">
    <source>
        <dbReference type="Proteomes" id="UP000187203"/>
    </source>
</evidence>
<gene>
    <name evidence="2" type="ORF">COLO4_03951</name>
</gene>
<accession>A0A1R3KVZ6</accession>
<comment type="caution">
    <text evidence="2">The sequence shown here is derived from an EMBL/GenBank/DDBJ whole genome shotgun (WGS) entry which is preliminary data.</text>
</comment>
<dbReference type="STRING" id="93759.A0A1R3KVZ6"/>
<feature type="region of interest" description="Disordered" evidence="1">
    <location>
        <begin position="1"/>
        <end position="24"/>
    </location>
</feature>
<keyword evidence="3" id="KW-1185">Reference proteome</keyword>
<sequence length="46" mass="5184">MGNVDYVYPSANDNQGAHAHHDRVAIPPPQPFIKSFKNSLKETFFP</sequence>
<evidence type="ECO:0000256" key="1">
    <source>
        <dbReference type="SAM" id="MobiDB-lite"/>
    </source>
</evidence>
<name>A0A1R3KVZ6_9ROSI</name>
<protein>
    <submittedName>
        <fullName evidence="2">Sulfate transporter 3.1-like protein</fullName>
    </submittedName>
</protein>
<dbReference type="AlphaFoldDB" id="A0A1R3KVZ6"/>